<keyword evidence="3" id="KW-1185">Reference proteome</keyword>
<evidence type="ECO:0000313" key="3">
    <source>
        <dbReference type="Proteomes" id="UP000238390"/>
    </source>
</evidence>
<dbReference type="Proteomes" id="UP000238390">
    <property type="component" value="Chromosome"/>
</dbReference>
<sequence>MKPEQFLNEPSENPEKAQERPSAKRSENRTPCPENIRKSGRKAISGHFHPNLISFIFNKLG</sequence>
<evidence type="ECO:0000256" key="1">
    <source>
        <dbReference type="SAM" id="MobiDB-lite"/>
    </source>
</evidence>
<dbReference type="AlphaFoldDB" id="A0A2R3ITJ8"/>
<gene>
    <name evidence="2" type="ORF">CSB93_5349</name>
</gene>
<evidence type="ECO:0000313" key="2">
    <source>
        <dbReference type="EMBL" id="AVK05249.1"/>
    </source>
</evidence>
<name>A0A2R3ITJ8_9PSED</name>
<protein>
    <submittedName>
        <fullName evidence="2">Uncharacterized protein</fullName>
    </submittedName>
</protein>
<proteinExistence type="predicted"/>
<feature type="compositionally biased region" description="Basic and acidic residues" evidence="1">
    <location>
        <begin position="13"/>
        <end position="28"/>
    </location>
</feature>
<accession>A0A2R3ITJ8</accession>
<dbReference type="EMBL" id="CP027169">
    <property type="protein sequence ID" value="AVK05249.1"/>
    <property type="molecule type" value="Genomic_DNA"/>
</dbReference>
<reference evidence="2 3" key="1">
    <citation type="submission" date="2018-02" db="EMBL/GenBank/DDBJ databases">
        <title>FDA/CDC Antimicrobial Resistant Isolate Bank Genome Sequencing.</title>
        <authorList>
            <person name="Benahmed F.H."/>
            <person name="Lutgring J.D."/>
            <person name="Yoo B."/>
            <person name="Machado M."/>
            <person name="Brown A."/>
            <person name="McAllister G."/>
            <person name="Perry A."/>
            <person name="Halpin A.L."/>
            <person name="Vavikolanu K."/>
            <person name="Ott S."/>
            <person name="Zhao X."/>
            <person name="Tallon L.J."/>
            <person name="Sadzewicz L."/>
            <person name="Aluvathingal J."/>
            <person name="Nadendla S."/>
            <person name="Voskania-kordi A."/>
            <person name="Simonyan V."/>
            <person name="Patel J."/>
            <person name="Shawar R.M."/>
        </authorList>
    </citation>
    <scope>NUCLEOTIDE SEQUENCE [LARGE SCALE GENOMIC DNA]</scope>
    <source>
        <strain evidence="2 3">AR_0356</strain>
    </source>
</reference>
<organism evidence="2 3">
    <name type="scientific">Pseudomonas paraeruginosa</name>
    <dbReference type="NCBI Taxonomy" id="2994495"/>
    <lineage>
        <taxon>Bacteria</taxon>
        <taxon>Pseudomonadati</taxon>
        <taxon>Pseudomonadota</taxon>
        <taxon>Gammaproteobacteria</taxon>
        <taxon>Pseudomonadales</taxon>
        <taxon>Pseudomonadaceae</taxon>
        <taxon>Pseudomonas</taxon>
    </lineage>
</organism>
<feature type="region of interest" description="Disordered" evidence="1">
    <location>
        <begin position="1"/>
        <end position="43"/>
    </location>
</feature>